<dbReference type="AlphaFoldDB" id="A0A2A6D1X5"/>
<keyword evidence="2" id="KW-1185">Reference proteome</keyword>
<dbReference type="PANTHER" id="PTHR22943:SF248">
    <property type="entry name" value="SEVEN TM RECEPTOR"/>
    <property type="match status" value="1"/>
</dbReference>
<accession>A0A8R1V2A1</accession>
<reference evidence="1" key="2">
    <citation type="submission" date="2022-06" db="UniProtKB">
        <authorList>
            <consortium name="EnsemblMetazoa"/>
        </authorList>
    </citation>
    <scope>IDENTIFICATION</scope>
    <source>
        <strain evidence="1">PS312</strain>
    </source>
</reference>
<reference evidence="2" key="1">
    <citation type="journal article" date="2008" name="Nat. Genet.">
        <title>The Pristionchus pacificus genome provides a unique perspective on nematode lifestyle and parasitism.</title>
        <authorList>
            <person name="Dieterich C."/>
            <person name="Clifton S.W."/>
            <person name="Schuster L.N."/>
            <person name="Chinwalla A."/>
            <person name="Delehaunty K."/>
            <person name="Dinkelacker I."/>
            <person name="Fulton L."/>
            <person name="Fulton R."/>
            <person name="Godfrey J."/>
            <person name="Minx P."/>
            <person name="Mitreva M."/>
            <person name="Roeseler W."/>
            <person name="Tian H."/>
            <person name="Witte H."/>
            <person name="Yang S.P."/>
            <person name="Wilson R.K."/>
            <person name="Sommer R.J."/>
        </authorList>
    </citation>
    <scope>NUCLEOTIDE SEQUENCE [LARGE SCALE GENOMIC DNA]</scope>
    <source>
        <strain evidence="2">PS312</strain>
    </source>
</reference>
<dbReference type="OrthoDB" id="5788320at2759"/>
<sequence>MIEHPIWSFAYTKPSHAILMGTTTTVAFFSNSLLIYIVATTKADHIGAYRYLLVFFAICNITTSIGHLAFQWVHEYCCHMTSIGFYFFPKHLGSIVFGVSTSSIFCWMFIVTYYQVFLILAFHFIYRYKTVTRGFGNSFTDNWKMKHWILAAMIAYVLYIGAFVSTVAIGMAPDAQNRADVPEIVPEIIEIYGMDLTDERTGYIYLGMRRVDPVTKEMYWSAQSTIAISLCVLLFGGTGAVVVYCIVKTNAAIKSETNLLTSTTRRMQRQLFKALLVQTTIPCLFSYTPLLVILLWGGLTGIALGSFGNALFVITAIFPSVDSFFVLFFIAKFRAAVVKLFGLPARWAKSGSSVEAPRAPTTTAFTK</sequence>
<accession>A0A2A6D1X5</accession>
<evidence type="ECO:0000313" key="1">
    <source>
        <dbReference type="EnsemblMetazoa" id="PPA42466.1"/>
    </source>
</evidence>
<name>A0A2A6D1X5_PRIPA</name>
<dbReference type="EnsemblMetazoa" id="PPA42466.1">
    <property type="protein sequence ID" value="PPA42466.1"/>
    <property type="gene ID" value="WBGene00280835"/>
</dbReference>
<proteinExistence type="predicted"/>
<dbReference type="InterPro" id="IPR019428">
    <property type="entry name" value="7TM_GPCR_serpentine_rcpt_Str"/>
</dbReference>
<dbReference type="Gene3D" id="1.20.1070.10">
    <property type="entry name" value="Rhodopsin 7-helix transmembrane proteins"/>
    <property type="match status" value="1"/>
</dbReference>
<dbReference type="SUPFAM" id="SSF81321">
    <property type="entry name" value="Family A G protein-coupled receptor-like"/>
    <property type="match status" value="1"/>
</dbReference>
<dbReference type="Proteomes" id="UP000005239">
    <property type="component" value="Unassembled WGS sequence"/>
</dbReference>
<dbReference type="Pfam" id="PF10326">
    <property type="entry name" value="7TM_GPCR_Str"/>
    <property type="match status" value="1"/>
</dbReference>
<evidence type="ECO:0000313" key="2">
    <source>
        <dbReference type="Proteomes" id="UP000005239"/>
    </source>
</evidence>
<dbReference type="PANTHER" id="PTHR22943">
    <property type="entry name" value="7-TRANSMEMBRANE DOMAIN RECEPTOR C.ELEGANS"/>
    <property type="match status" value="1"/>
</dbReference>
<organism evidence="1 2">
    <name type="scientific">Pristionchus pacificus</name>
    <name type="common">Parasitic nematode worm</name>
    <dbReference type="NCBI Taxonomy" id="54126"/>
    <lineage>
        <taxon>Eukaryota</taxon>
        <taxon>Metazoa</taxon>
        <taxon>Ecdysozoa</taxon>
        <taxon>Nematoda</taxon>
        <taxon>Chromadorea</taxon>
        <taxon>Rhabditida</taxon>
        <taxon>Rhabditina</taxon>
        <taxon>Diplogasteromorpha</taxon>
        <taxon>Diplogasteroidea</taxon>
        <taxon>Neodiplogasteridae</taxon>
        <taxon>Pristionchus</taxon>
    </lineage>
</organism>
<protein>
    <submittedName>
        <fullName evidence="1">G protein-coupled receptor</fullName>
    </submittedName>
</protein>
<gene>
    <name evidence="1" type="primary">WBGene00280835</name>
</gene>